<name>A0A7J7DRK0_TRIWF</name>
<dbReference type="InParanoid" id="A0A7J7DRK0"/>
<dbReference type="PANTHER" id="PTHR21531">
    <property type="entry name" value="LOW-TEMPERATURE VIABILITY PROTEIN LTV1-RELATED"/>
    <property type="match status" value="1"/>
</dbReference>
<dbReference type="GO" id="GO:0000056">
    <property type="term" value="P:ribosomal small subunit export from nucleus"/>
    <property type="evidence" value="ECO:0007669"/>
    <property type="project" value="TreeGrafter"/>
</dbReference>
<keyword evidence="3" id="KW-1185">Reference proteome</keyword>
<dbReference type="GO" id="GO:0005829">
    <property type="term" value="C:cytosol"/>
    <property type="evidence" value="ECO:0007669"/>
    <property type="project" value="TreeGrafter"/>
</dbReference>
<dbReference type="EMBL" id="JAAARO010000004">
    <property type="protein sequence ID" value="KAF5748913.1"/>
    <property type="molecule type" value="Genomic_DNA"/>
</dbReference>
<protein>
    <submittedName>
        <fullName evidence="2">Protein LTV1</fullName>
    </submittedName>
</protein>
<dbReference type="GO" id="GO:0030688">
    <property type="term" value="C:preribosome, small subunit precursor"/>
    <property type="evidence" value="ECO:0007669"/>
    <property type="project" value="TreeGrafter"/>
</dbReference>
<comment type="similarity">
    <text evidence="1">Belongs to the LTV1 family.</text>
</comment>
<reference evidence="2 3" key="1">
    <citation type="journal article" date="2020" name="Nat. Commun.">
        <title>Genome of Tripterygium wilfordii and identification of cytochrome P450 involved in triptolide biosynthesis.</title>
        <authorList>
            <person name="Tu L."/>
            <person name="Su P."/>
            <person name="Zhang Z."/>
            <person name="Gao L."/>
            <person name="Wang J."/>
            <person name="Hu T."/>
            <person name="Zhou J."/>
            <person name="Zhang Y."/>
            <person name="Zhao Y."/>
            <person name="Liu Y."/>
            <person name="Song Y."/>
            <person name="Tong Y."/>
            <person name="Lu Y."/>
            <person name="Yang J."/>
            <person name="Xu C."/>
            <person name="Jia M."/>
            <person name="Peters R.J."/>
            <person name="Huang L."/>
            <person name="Gao W."/>
        </authorList>
    </citation>
    <scope>NUCLEOTIDE SEQUENCE [LARGE SCALE GENOMIC DNA]</scope>
    <source>
        <strain evidence="3">cv. XIE 37</strain>
        <tissue evidence="2">Leaf</tissue>
    </source>
</reference>
<comment type="caution">
    <text evidence="2">The sequence shown here is derived from an EMBL/GenBank/DDBJ whole genome shotgun (WGS) entry which is preliminary data.</text>
</comment>
<gene>
    <name evidence="2" type="ORF">HS088_TW04G00874</name>
</gene>
<dbReference type="PANTHER" id="PTHR21531:SF0">
    <property type="entry name" value="PROTEIN LTV1 HOMOLOG"/>
    <property type="match status" value="1"/>
</dbReference>
<evidence type="ECO:0000313" key="3">
    <source>
        <dbReference type="Proteomes" id="UP000593562"/>
    </source>
</evidence>
<proteinExistence type="inferred from homology"/>
<dbReference type="AlphaFoldDB" id="A0A7J7DRK0"/>
<dbReference type="InterPro" id="IPR007307">
    <property type="entry name" value="Ltv1"/>
</dbReference>
<dbReference type="GO" id="GO:0042274">
    <property type="term" value="P:ribosomal small subunit biogenesis"/>
    <property type="evidence" value="ECO:0007669"/>
    <property type="project" value="InterPro"/>
</dbReference>
<organism evidence="2 3">
    <name type="scientific">Tripterygium wilfordii</name>
    <name type="common">Thunder God vine</name>
    <dbReference type="NCBI Taxonomy" id="458696"/>
    <lineage>
        <taxon>Eukaryota</taxon>
        <taxon>Viridiplantae</taxon>
        <taxon>Streptophyta</taxon>
        <taxon>Embryophyta</taxon>
        <taxon>Tracheophyta</taxon>
        <taxon>Spermatophyta</taxon>
        <taxon>Magnoliopsida</taxon>
        <taxon>eudicotyledons</taxon>
        <taxon>Gunneridae</taxon>
        <taxon>Pentapetalae</taxon>
        <taxon>rosids</taxon>
        <taxon>fabids</taxon>
        <taxon>Celastrales</taxon>
        <taxon>Celastraceae</taxon>
        <taxon>Tripterygium</taxon>
    </lineage>
</organism>
<dbReference type="FunCoup" id="A0A7J7DRK0">
    <property type="interactions" value="3373"/>
</dbReference>
<dbReference type="GO" id="GO:0005634">
    <property type="term" value="C:nucleus"/>
    <property type="evidence" value="ECO:0007669"/>
    <property type="project" value="TreeGrafter"/>
</dbReference>
<evidence type="ECO:0000313" key="2">
    <source>
        <dbReference type="EMBL" id="KAF5748913.1"/>
    </source>
</evidence>
<dbReference type="Proteomes" id="UP000593562">
    <property type="component" value="Unassembled WGS sequence"/>
</dbReference>
<accession>A0A7J7DRK0</accession>
<sequence>MGKKKFFDKKKSATFQLIARDSSDPYYRDSSDPYYDNTAGCDRVFVRIDNNPYSVNTFDESVENLSEEENPDSKFVDAPDDDGGHAFAGSLASRGSIGMAAAGKAASLPEHIRREILELGFPDDGYNYLIHMREIKNTGGGSMFYHNLKLKLRQLPRDVRAYDASRVQVSEARDDSVEQSIYSVASETVGVRLQKAVDPEVAELLDDTDLSRFNSDVEDLEEDFVIHANFPEGGQVIVDDNKLDLVGKTKMDEVSNESNASERHENALHFVGENQVKNRSVETVHGCAGEESQACCLLDKQFDLLEHQEYGSEGEV</sequence>
<evidence type="ECO:0000256" key="1">
    <source>
        <dbReference type="ARBA" id="ARBA00009078"/>
    </source>
</evidence>